<dbReference type="InterPro" id="IPR051793">
    <property type="entry name" value="NADH:flavin_oxidoreductase"/>
</dbReference>
<comment type="cofactor">
    <cofactor evidence="1">
        <name>FMN</name>
        <dbReference type="ChEBI" id="CHEBI:58210"/>
    </cofactor>
</comment>
<dbReference type="Proteomes" id="UP000317158">
    <property type="component" value="Unassembled WGS sequence"/>
</dbReference>
<feature type="domain" description="FAD/NAD(P)-binding" evidence="11">
    <location>
        <begin position="367"/>
        <end position="620"/>
    </location>
</feature>
<dbReference type="Pfam" id="PF00724">
    <property type="entry name" value="Oxidored_FMN"/>
    <property type="match status" value="1"/>
</dbReference>
<keyword evidence="5" id="KW-0288">FMN</keyword>
<name>A0A520KTY1_METT2</name>
<reference evidence="12 13" key="1">
    <citation type="journal article" date="2019" name="Nat. Microbiol.">
        <title>Wide diversity of methane and short-chain alkane metabolisms in uncultured archaea.</title>
        <authorList>
            <person name="Borrel G."/>
            <person name="Adam P.S."/>
            <person name="McKay L.J."/>
            <person name="Chen L.X."/>
            <person name="Sierra-Garcia I.N."/>
            <person name="Sieber C.M."/>
            <person name="Letourneur Q."/>
            <person name="Ghozlane A."/>
            <person name="Andersen G.L."/>
            <person name="Li W.J."/>
            <person name="Hallam S.J."/>
            <person name="Muyzer G."/>
            <person name="de Oliveira V.M."/>
            <person name="Inskeep W.P."/>
            <person name="Banfield J.F."/>
            <person name="Gribaldo S."/>
        </authorList>
    </citation>
    <scope>NUCLEOTIDE SEQUENCE [LARGE SCALE GENOMIC DNA]</scope>
    <source>
        <strain evidence="12">NM1a</strain>
    </source>
</reference>
<keyword evidence="6" id="KW-0479">Metal-binding</keyword>
<dbReference type="GO" id="GO:0051536">
    <property type="term" value="F:iron-sulfur cluster binding"/>
    <property type="evidence" value="ECO:0007669"/>
    <property type="project" value="UniProtKB-KW"/>
</dbReference>
<keyword evidence="7" id="KW-0560">Oxidoreductase</keyword>
<dbReference type="Pfam" id="PF07992">
    <property type="entry name" value="Pyr_redox_2"/>
    <property type="match status" value="1"/>
</dbReference>
<dbReference type="PANTHER" id="PTHR42917">
    <property type="entry name" value="2,4-DIENOYL-COA REDUCTASE"/>
    <property type="match status" value="1"/>
</dbReference>
<organism evidence="12 13">
    <name type="scientific">Methanoliparum thermophilum</name>
    <dbReference type="NCBI Taxonomy" id="2491083"/>
    <lineage>
        <taxon>Archaea</taxon>
        <taxon>Methanobacteriati</taxon>
        <taxon>Methanobacteriota</taxon>
        <taxon>Candidatus Methanoliparia</taxon>
        <taxon>Candidatus Methanoliparales</taxon>
        <taxon>Candidatus Methanoliparaceae</taxon>
        <taxon>Candidatus Methanoliparum</taxon>
    </lineage>
</organism>
<evidence type="ECO:0000256" key="7">
    <source>
        <dbReference type="ARBA" id="ARBA00023002"/>
    </source>
</evidence>
<dbReference type="PRINTS" id="PR00368">
    <property type="entry name" value="FADPNR"/>
</dbReference>
<dbReference type="SUPFAM" id="SSF51395">
    <property type="entry name" value="FMN-linked oxidoreductases"/>
    <property type="match status" value="1"/>
</dbReference>
<dbReference type="InterPro" id="IPR013785">
    <property type="entry name" value="Aldolase_TIM"/>
</dbReference>
<dbReference type="GO" id="GO:0016491">
    <property type="term" value="F:oxidoreductase activity"/>
    <property type="evidence" value="ECO:0007669"/>
    <property type="project" value="UniProtKB-KW"/>
</dbReference>
<dbReference type="GO" id="GO:0010181">
    <property type="term" value="F:FMN binding"/>
    <property type="evidence" value="ECO:0007669"/>
    <property type="project" value="InterPro"/>
</dbReference>
<evidence type="ECO:0000256" key="2">
    <source>
        <dbReference type="ARBA" id="ARBA00001966"/>
    </source>
</evidence>
<protein>
    <submittedName>
        <fullName evidence="12">NADH oxidase</fullName>
    </submittedName>
</protein>
<comment type="cofactor">
    <cofactor evidence="2">
        <name>[4Fe-4S] cluster</name>
        <dbReference type="ChEBI" id="CHEBI:49883"/>
    </cofactor>
</comment>
<evidence type="ECO:0000313" key="12">
    <source>
        <dbReference type="EMBL" id="RZN65539.1"/>
    </source>
</evidence>
<dbReference type="InterPro" id="IPR001155">
    <property type="entry name" value="OxRdtase_FMN_N"/>
</dbReference>
<evidence type="ECO:0000259" key="11">
    <source>
        <dbReference type="Pfam" id="PF07992"/>
    </source>
</evidence>
<dbReference type="InterPro" id="IPR023753">
    <property type="entry name" value="FAD/NAD-binding_dom"/>
</dbReference>
<dbReference type="AlphaFoldDB" id="A0A520KTY1"/>
<evidence type="ECO:0000313" key="13">
    <source>
        <dbReference type="Proteomes" id="UP000317158"/>
    </source>
</evidence>
<dbReference type="SUPFAM" id="SSF51905">
    <property type="entry name" value="FAD/NAD(P)-binding domain"/>
    <property type="match status" value="1"/>
</dbReference>
<keyword evidence="8" id="KW-0408">Iron</keyword>
<dbReference type="Gene3D" id="3.40.50.720">
    <property type="entry name" value="NAD(P)-binding Rossmann-like Domain"/>
    <property type="match status" value="1"/>
</dbReference>
<keyword evidence="9" id="KW-0411">Iron-sulfur</keyword>
<evidence type="ECO:0000256" key="5">
    <source>
        <dbReference type="ARBA" id="ARBA00022643"/>
    </source>
</evidence>
<dbReference type="Gene3D" id="3.50.50.60">
    <property type="entry name" value="FAD/NAD(P)-binding domain"/>
    <property type="match status" value="1"/>
</dbReference>
<evidence type="ECO:0000259" key="10">
    <source>
        <dbReference type="Pfam" id="PF00724"/>
    </source>
</evidence>
<dbReference type="Gene3D" id="3.20.20.70">
    <property type="entry name" value="Aldolase class I"/>
    <property type="match status" value="1"/>
</dbReference>
<evidence type="ECO:0000256" key="3">
    <source>
        <dbReference type="ARBA" id="ARBA00011048"/>
    </source>
</evidence>
<dbReference type="EMBL" id="RXIF01000002">
    <property type="protein sequence ID" value="RZN65539.1"/>
    <property type="molecule type" value="Genomic_DNA"/>
</dbReference>
<comment type="caution">
    <text evidence="12">The sequence shown here is derived from an EMBL/GenBank/DDBJ whole genome shotgun (WGS) entry which is preliminary data.</text>
</comment>
<evidence type="ECO:0000256" key="6">
    <source>
        <dbReference type="ARBA" id="ARBA00022723"/>
    </source>
</evidence>
<evidence type="ECO:0000256" key="9">
    <source>
        <dbReference type="ARBA" id="ARBA00023014"/>
    </source>
</evidence>
<sequence length="627" mass="68902">MDYLFKPIEIRKMGLKNRIVMPSIGCFFVGEQLKNFYIERADGNVGLIVIGPTAIDEDNPSYINVYNDEFIPELRDLAESIKAHGSRVGLQLWHPGRYSSFPGDHVVSASDIPAPIFTRQRPRALTIPEIENLEDEFADGALRTKKAGFDCVEFTAATGYLISQFLSSATNKRTDKYGGSLENRARFLLNIIDKTRDKVGEDFPILCRISGNEYVEGGNTLEDQKSIAIMLEKAGVDALNVNVGWHESPIDQMSMMVPRGGFIYLAAKIKEVVNIPVIASHRINDPVLANDIIKEGKADMVAMARPLIADPELPKKAKEGRFNEIRTCIACNSCFDMVFEGLPITCLVNPAVGRESEFKITPVDTPKKVIIVGGGPGGMEAARVTHLRGHNVSLYEKDRRLGGQINLITACPDMEEFANVPRYYNNQLKDVDIVYNVDIKPDFLIDQKPDAIIVATGASPIIPNVPGVDNKNVCTAFDLLKGREINGNKAIVVGGGGVGCDVALFLRNKGKDVTIVEMLDKIGNDIGRTTRWIVKNKLKEKNVETITKARVTAIENDGVVAECEGKTINVKGDMVVLAVGTASNKELYNALSEMKDKFGDIYLIGDALKPRKALDAIREGAEIAYKL</sequence>
<accession>A0A520KTY1</accession>
<evidence type="ECO:0000256" key="8">
    <source>
        <dbReference type="ARBA" id="ARBA00023004"/>
    </source>
</evidence>
<evidence type="ECO:0000256" key="4">
    <source>
        <dbReference type="ARBA" id="ARBA00022630"/>
    </source>
</evidence>
<gene>
    <name evidence="12" type="ORF">EF806_01225</name>
</gene>
<comment type="similarity">
    <text evidence="3">In the N-terminal section; belongs to the NADH:flavin oxidoreductase/NADH oxidase family.</text>
</comment>
<dbReference type="PANTHER" id="PTHR42917:SF2">
    <property type="entry name" value="2,4-DIENOYL-COA REDUCTASE [(2E)-ENOYL-COA-PRODUCING]"/>
    <property type="match status" value="1"/>
</dbReference>
<dbReference type="GO" id="GO:0046872">
    <property type="term" value="F:metal ion binding"/>
    <property type="evidence" value="ECO:0007669"/>
    <property type="project" value="UniProtKB-KW"/>
</dbReference>
<keyword evidence="4" id="KW-0285">Flavoprotein</keyword>
<proteinExistence type="inferred from homology"/>
<dbReference type="InterPro" id="IPR036188">
    <property type="entry name" value="FAD/NAD-bd_sf"/>
</dbReference>
<feature type="domain" description="NADH:flavin oxidoreductase/NADH oxidase N-terminal" evidence="10">
    <location>
        <begin position="4"/>
        <end position="322"/>
    </location>
</feature>
<evidence type="ECO:0000256" key="1">
    <source>
        <dbReference type="ARBA" id="ARBA00001917"/>
    </source>
</evidence>
<dbReference type="CDD" id="cd02803">
    <property type="entry name" value="OYE_like_FMN_family"/>
    <property type="match status" value="1"/>
</dbReference>